<dbReference type="EMBL" id="CP089983">
    <property type="protein sequence ID" value="WXB04906.1"/>
    <property type="molecule type" value="Genomic_DNA"/>
</dbReference>
<gene>
    <name evidence="1" type="ORF">LVJ94_49450</name>
</gene>
<organism evidence="1 2">
    <name type="scientific">Pendulispora rubella</name>
    <dbReference type="NCBI Taxonomy" id="2741070"/>
    <lineage>
        <taxon>Bacteria</taxon>
        <taxon>Pseudomonadati</taxon>
        <taxon>Myxococcota</taxon>
        <taxon>Myxococcia</taxon>
        <taxon>Myxococcales</taxon>
        <taxon>Sorangiineae</taxon>
        <taxon>Pendulisporaceae</taxon>
        <taxon>Pendulispora</taxon>
    </lineage>
</organism>
<proteinExistence type="predicted"/>
<dbReference type="RefSeq" id="WP_394834549.1">
    <property type="nucleotide sequence ID" value="NZ_CP089929.1"/>
</dbReference>
<accession>A0ABZ2L520</accession>
<keyword evidence="2" id="KW-1185">Reference proteome</keyword>
<name>A0ABZ2L520_9BACT</name>
<reference evidence="1" key="1">
    <citation type="submission" date="2021-12" db="EMBL/GenBank/DDBJ databases">
        <title>Discovery of the Pendulisporaceae a myxobacterial family with distinct sporulation behavior and unique specialized metabolism.</title>
        <authorList>
            <person name="Garcia R."/>
            <person name="Popoff A."/>
            <person name="Bader C.D."/>
            <person name="Loehr J."/>
            <person name="Walesch S."/>
            <person name="Walt C."/>
            <person name="Boldt J."/>
            <person name="Bunk B."/>
            <person name="Haeckl F.J.F.P.J."/>
            <person name="Gunesch A.P."/>
            <person name="Birkelbach J."/>
            <person name="Nuebel U."/>
            <person name="Pietschmann T."/>
            <person name="Bach T."/>
            <person name="Mueller R."/>
        </authorList>
    </citation>
    <scope>NUCLEOTIDE SEQUENCE</scope>
    <source>
        <strain evidence="1">MSr11367</strain>
    </source>
</reference>
<evidence type="ECO:0000313" key="1">
    <source>
        <dbReference type="EMBL" id="WXB04906.1"/>
    </source>
</evidence>
<dbReference type="Pfam" id="PF11369">
    <property type="entry name" value="DUF3160"/>
    <property type="match status" value="1"/>
</dbReference>
<protein>
    <submittedName>
        <fullName evidence="1">DUF3160 domain-containing protein</fullName>
    </submittedName>
</protein>
<dbReference type="SMART" id="SM01325">
    <property type="entry name" value="DUF3160"/>
    <property type="match status" value="1"/>
</dbReference>
<sequence>MSPRSKVALSFAITAAVGVGGWAFWTHSHRNRLIQPEEPPLHVEDHSAAEHVADLPSGPGGSEAQLLSKYGLAIGERSAKSFHRGYADLFRKHQPVYVTADAILEGWSSSYDDILASVEYLALMPALERLLNGLRSELAHATGNAEARSDLDTYLTVAARLATGKPLQPIAGADEHAIDAIVENANYAQGSKLALFGGMAFDFSMLKPRGHYTRSTELQQYFRAMSWLGRVEFRMAEGNNVDWTVNRRVVRVVALLRRLFTPDAQVQWRTLDSTQEALVGPPDSMSLPGFDAGMKTLAGHLEDASDRDVVRAFLPHARQQINTQIVDAGHDILAFVTLGQRYVYDSHVFSALTHGKLVTARTMPTPLDVGAAVLHHPGARTLLEDEVQRYGAEYQGALAKMTAQSDAPNPALWEGSLYHRWLHALRELSPQPARDAGLPAPFTSGAWGMRLLNTQLASWAELRHANILYAKQSFAEGICDYPDGYVDPYPAFWAALEELARRGGATMDALLLAADARGLQGYFQHAASVAGRLRAMAEKERRNEPLDKDDIDYLNHMVSIDGSHVGCHGPYEIPGGWYADLYMDKKQILDFKPVIADVHTAPQDDVGREAGRVLHVAVSPPREIAITIRHDGGKHTRTYRGYVSAYSERITEHSYRYTDELWASEGAPWTPPAWLAPITVTTPGAAPR</sequence>
<dbReference type="Proteomes" id="UP001374803">
    <property type="component" value="Chromosome"/>
</dbReference>
<evidence type="ECO:0000313" key="2">
    <source>
        <dbReference type="Proteomes" id="UP001374803"/>
    </source>
</evidence>
<dbReference type="InterPro" id="IPR022601">
    <property type="entry name" value="DUF3160"/>
</dbReference>